<evidence type="ECO:0000313" key="2">
    <source>
        <dbReference type="Proteomes" id="UP000243723"/>
    </source>
</evidence>
<dbReference type="STRING" id="40998.A0A2P7YMP0"/>
<dbReference type="Proteomes" id="UP000243723">
    <property type="component" value="Unassembled WGS sequence"/>
</dbReference>
<keyword evidence="2" id="KW-1185">Reference proteome</keyword>
<organism evidence="1 2">
    <name type="scientific">Elsinoe australis</name>
    <dbReference type="NCBI Taxonomy" id="40998"/>
    <lineage>
        <taxon>Eukaryota</taxon>
        <taxon>Fungi</taxon>
        <taxon>Dikarya</taxon>
        <taxon>Ascomycota</taxon>
        <taxon>Pezizomycotina</taxon>
        <taxon>Dothideomycetes</taxon>
        <taxon>Dothideomycetidae</taxon>
        <taxon>Myriangiales</taxon>
        <taxon>Elsinoaceae</taxon>
        <taxon>Elsinoe</taxon>
    </lineage>
</organism>
<protein>
    <submittedName>
        <fullName evidence="1">Uncharacterized protein</fullName>
    </submittedName>
</protein>
<dbReference type="EMBL" id="NHZQ01000412">
    <property type="protein sequence ID" value="PSK37234.1"/>
    <property type="molecule type" value="Genomic_DNA"/>
</dbReference>
<name>A0A2P7YMP0_9PEZI</name>
<reference evidence="1 2" key="1">
    <citation type="submission" date="2017-05" db="EMBL/GenBank/DDBJ databases">
        <title>Draft genome sequence of Elsinoe australis.</title>
        <authorList>
            <person name="Cheng Q."/>
        </authorList>
    </citation>
    <scope>NUCLEOTIDE SEQUENCE [LARGE SCALE GENOMIC DNA]</scope>
    <source>
        <strain evidence="1 2">NL1</strain>
    </source>
</reference>
<proteinExistence type="predicted"/>
<comment type="caution">
    <text evidence="1">The sequence shown here is derived from an EMBL/GenBank/DDBJ whole genome shotgun (WGS) entry which is preliminary data.</text>
</comment>
<dbReference type="OrthoDB" id="5304315at2759"/>
<sequence>MVDGKESQSGAEVSIVETDEGRYKVIQVDTLDGPSKPEDGIDINYSFGPVKMVGYVVKSTLQMGIEVSVAGITIGTFHGNIKDGLGAEFKLQSAVGVVRFYLRNGNEAWVHLECHIVLNGSYDKDFKLRTM</sequence>
<accession>A0A2P7YMP0</accession>
<gene>
    <name evidence="1" type="ORF">B9Z65_1976</name>
</gene>
<dbReference type="AlphaFoldDB" id="A0A2P7YMP0"/>
<evidence type="ECO:0000313" key="1">
    <source>
        <dbReference type="EMBL" id="PSK37234.1"/>
    </source>
</evidence>